<evidence type="ECO:0000256" key="11">
    <source>
        <dbReference type="RuleBase" id="RU362091"/>
    </source>
</evidence>
<accession>A0A6P5JPG4</accession>
<keyword evidence="5 13" id="KW-0812">Transmembrane</keyword>
<evidence type="ECO:0000256" key="3">
    <source>
        <dbReference type="ARBA" id="ARBA00022448"/>
    </source>
</evidence>
<evidence type="ECO:0000313" key="14">
    <source>
        <dbReference type="Proteomes" id="UP000515140"/>
    </source>
</evidence>
<gene>
    <name evidence="15" type="primary">LOC110204065</name>
</gene>
<reference evidence="15" key="1">
    <citation type="submission" date="2025-08" db="UniProtKB">
        <authorList>
            <consortium name="RefSeq"/>
        </authorList>
    </citation>
    <scope>IDENTIFICATION</scope>
    <source>
        <tissue evidence="15">Spleen</tissue>
    </source>
</reference>
<evidence type="ECO:0000256" key="5">
    <source>
        <dbReference type="ARBA" id="ARBA00022692"/>
    </source>
</evidence>
<feature type="transmembrane region" description="Helical" evidence="13">
    <location>
        <begin position="219"/>
        <end position="236"/>
    </location>
</feature>
<feature type="transmembrane region" description="Helical" evidence="13">
    <location>
        <begin position="297"/>
        <end position="316"/>
    </location>
</feature>
<comment type="similarity">
    <text evidence="2 11">Belongs to the sodium:solute symporter (SSF) (TC 2.A.21) family.</text>
</comment>
<keyword evidence="6 13" id="KW-1133">Transmembrane helix</keyword>
<dbReference type="GO" id="GO:0005886">
    <property type="term" value="C:plasma membrane"/>
    <property type="evidence" value="ECO:0007669"/>
    <property type="project" value="UniProtKB-SubCell"/>
</dbReference>
<dbReference type="NCBIfam" id="TIGR00813">
    <property type="entry name" value="sss"/>
    <property type="match status" value="1"/>
</dbReference>
<dbReference type="InterPro" id="IPR051163">
    <property type="entry name" value="Sodium:Solute_Symporter_SSF"/>
</dbReference>
<dbReference type="GO" id="GO:0015730">
    <property type="term" value="P:propanoate transmembrane transport"/>
    <property type="evidence" value="ECO:0007669"/>
    <property type="project" value="TreeGrafter"/>
</dbReference>
<dbReference type="Proteomes" id="UP000515140">
    <property type="component" value="Unplaced"/>
</dbReference>
<dbReference type="PANTHER" id="PTHR42985:SF10">
    <property type="entry name" value="SODIUM-COUPLED MONOCARBOXYLATE TRANSPORTER 1"/>
    <property type="match status" value="1"/>
</dbReference>
<dbReference type="InterPro" id="IPR038377">
    <property type="entry name" value="Na/Glc_symporter_sf"/>
</dbReference>
<feature type="transmembrane region" description="Helical" evidence="13">
    <location>
        <begin position="243"/>
        <end position="262"/>
    </location>
</feature>
<keyword evidence="8" id="KW-0406">Ion transport</keyword>
<dbReference type="InterPro" id="IPR001734">
    <property type="entry name" value="Na/solute_symporter"/>
</dbReference>
<evidence type="ECO:0000256" key="12">
    <source>
        <dbReference type="SAM" id="MobiDB-lite"/>
    </source>
</evidence>
<keyword evidence="4" id="KW-1003">Cell membrane</keyword>
<evidence type="ECO:0000256" key="9">
    <source>
        <dbReference type="ARBA" id="ARBA00023136"/>
    </source>
</evidence>
<sequence>MGAECARAVPPAHARHPACRQPNDSGCAQAQADIREAPREGVVLEAGWLRSLGRPASPRAGAMSDTFSAWDYAVFLGLLLVSAALGVYYAFVDGGQSTEADFLMARRGLTAAPVSLSLAASFMSAVTVLGTPAEVYRFGAAFLLLGVAYALVVIVASEIYMPVFYRLGVTSTHEYLELRFNKQVRLVGTVLFIVQMILYIGIVIYAPALALNQVTGFELWGAVVTTGIVCTFYCSLGGLKAVVWTDVIKTFIMVAGFSSIIIQTSHLQGGLKTIIRHAEEGGRLRFWDFNPSPLQRHTFWTIAIGGTFTWTGIYGVNQSQVQRYLACKTRFQAKL</sequence>
<dbReference type="GO" id="GO:0070062">
    <property type="term" value="C:extracellular exosome"/>
    <property type="evidence" value="ECO:0007669"/>
    <property type="project" value="TreeGrafter"/>
</dbReference>
<dbReference type="InParanoid" id="A0A6P5JPG4"/>
<dbReference type="Pfam" id="PF00474">
    <property type="entry name" value="SSF"/>
    <property type="match status" value="1"/>
</dbReference>
<feature type="transmembrane region" description="Helical" evidence="13">
    <location>
        <begin position="72"/>
        <end position="91"/>
    </location>
</feature>
<feature type="region of interest" description="Disordered" evidence="12">
    <location>
        <begin position="1"/>
        <end position="26"/>
    </location>
</feature>
<evidence type="ECO:0000256" key="13">
    <source>
        <dbReference type="SAM" id="Phobius"/>
    </source>
</evidence>
<dbReference type="PANTHER" id="PTHR42985">
    <property type="entry name" value="SODIUM-COUPLED MONOCARBOXYLATE TRANSPORTER"/>
    <property type="match status" value="1"/>
</dbReference>
<name>A0A6P5JPG4_PHACI</name>
<proteinExistence type="inferred from homology"/>
<keyword evidence="7" id="KW-0915">Sodium</keyword>
<evidence type="ECO:0000256" key="4">
    <source>
        <dbReference type="ARBA" id="ARBA00022475"/>
    </source>
</evidence>
<evidence type="ECO:0000256" key="6">
    <source>
        <dbReference type="ARBA" id="ARBA00022989"/>
    </source>
</evidence>
<evidence type="ECO:0000256" key="2">
    <source>
        <dbReference type="ARBA" id="ARBA00006434"/>
    </source>
</evidence>
<dbReference type="GeneID" id="110204065"/>
<evidence type="ECO:0000256" key="1">
    <source>
        <dbReference type="ARBA" id="ARBA00004651"/>
    </source>
</evidence>
<evidence type="ECO:0000313" key="15">
    <source>
        <dbReference type="RefSeq" id="XP_020836075.1"/>
    </source>
</evidence>
<dbReference type="PROSITE" id="PS50283">
    <property type="entry name" value="NA_SOLUT_SYMP_3"/>
    <property type="match status" value="1"/>
</dbReference>
<protein>
    <submittedName>
        <fullName evidence="15">Sodium-coupled monocarboxylate transporter 1-like</fullName>
    </submittedName>
</protein>
<feature type="transmembrane region" description="Helical" evidence="13">
    <location>
        <begin position="111"/>
        <end position="130"/>
    </location>
</feature>
<comment type="subcellular location">
    <subcellularLocation>
        <location evidence="1">Cell membrane</location>
        <topology evidence="1">Multi-pass membrane protein</topology>
    </subcellularLocation>
</comment>
<dbReference type="GO" id="GO:0005343">
    <property type="term" value="F:organic acid:sodium symporter activity"/>
    <property type="evidence" value="ECO:0007669"/>
    <property type="project" value="TreeGrafter"/>
</dbReference>
<evidence type="ECO:0000256" key="8">
    <source>
        <dbReference type="ARBA" id="ARBA00023065"/>
    </source>
</evidence>
<dbReference type="RefSeq" id="XP_020836075.1">
    <property type="nucleotide sequence ID" value="XM_020980416.1"/>
</dbReference>
<dbReference type="Gene3D" id="1.20.1730.10">
    <property type="entry name" value="Sodium/glucose cotransporter"/>
    <property type="match status" value="1"/>
</dbReference>
<feature type="compositionally biased region" description="Low complexity" evidence="12">
    <location>
        <begin position="1"/>
        <end position="12"/>
    </location>
</feature>
<evidence type="ECO:0000256" key="10">
    <source>
        <dbReference type="ARBA" id="ARBA00023201"/>
    </source>
</evidence>
<dbReference type="KEGG" id="pcw:110204065"/>
<feature type="transmembrane region" description="Helical" evidence="13">
    <location>
        <begin position="186"/>
        <end position="207"/>
    </location>
</feature>
<keyword evidence="9 13" id="KW-0472">Membrane</keyword>
<feature type="transmembrane region" description="Helical" evidence="13">
    <location>
        <begin position="142"/>
        <end position="165"/>
    </location>
</feature>
<dbReference type="AlphaFoldDB" id="A0A6P5JPG4"/>
<evidence type="ECO:0000256" key="7">
    <source>
        <dbReference type="ARBA" id="ARBA00023053"/>
    </source>
</evidence>
<keyword evidence="14" id="KW-1185">Reference proteome</keyword>
<organism evidence="14 15">
    <name type="scientific">Phascolarctos cinereus</name>
    <name type="common">Koala</name>
    <dbReference type="NCBI Taxonomy" id="38626"/>
    <lineage>
        <taxon>Eukaryota</taxon>
        <taxon>Metazoa</taxon>
        <taxon>Chordata</taxon>
        <taxon>Craniata</taxon>
        <taxon>Vertebrata</taxon>
        <taxon>Euteleostomi</taxon>
        <taxon>Mammalia</taxon>
        <taxon>Metatheria</taxon>
        <taxon>Diprotodontia</taxon>
        <taxon>Phascolarctidae</taxon>
        <taxon>Phascolarctos</taxon>
    </lineage>
</organism>
<keyword evidence="3" id="KW-0813">Transport</keyword>
<keyword evidence="10" id="KW-0739">Sodium transport</keyword>